<evidence type="ECO:0000256" key="5">
    <source>
        <dbReference type="ARBA" id="ARBA00022989"/>
    </source>
</evidence>
<dbReference type="EMBL" id="CP059732">
    <property type="protein sequence ID" value="QMW05398.1"/>
    <property type="molecule type" value="Genomic_DNA"/>
</dbReference>
<evidence type="ECO:0000256" key="7">
    <source>
        <dbReference type="SAM" id="Phobius"/>
    </source>
</evidence>
<comment type="similarity">
    <text evidence="2">Belongs to the VirD4/TraG family.</text>
</comment>
<evidence type="ECO:0000256" key="4">
    <source>
        <dbReference type="ARBA" id="ARBA00022692"/>
    </source>
</evidence>
<dbReference type="SUPFAM" id="SSF52540">
    <property type="entry name" value="P-loop containing nucleoside triphosphate hydrolases"/>
    <property type="match status" value="1"/>
</dbReference>
<evidence type="ECO:0000313" key="8">
    <source>
        <dbReference type="EMBL" id="QMW05398.1"/>
    </source>
</evidence>
<reference evidence="8 9" key="1">
    <citation type="submission" date="2020-07" db="EMBL/GenBank/DDBJ databases">
        <title>Spirosoma foliorum sp. nov., isolated from the leaves on the Nejang mountain Korea, Republic of.</title>
        <authorList>
            <person name="Ho H."/>
            <person name="Lee Y.-J."/>
            <person name="Nurcahyanto D.-A."/>
            <person name="Kim S.-G."/>
        </authorList>
    </citation>
    <scope>NUCLEOTIDE SEQUENCE [LARGE SCALE GENOMIC DNA]</scope>
    <source>
        <strain evidence="8 9">PL0136</strain>
    </source>
</reference>
<dbReference type="Gene3D" id="3.40.50.300">
    <property type="entry name" value="P-loop containing nucleotide triphosphate hydrolases"/>
    <property type="match status" value="1"/>
</dbReference>
<keyword evidence="4 7" id="KW-0812">Transmembrane</keyword>
<evidence type="ECO:0000256" key="1">
    <source>
        <dbReference type="ARBA" id="ARBA00004651"/>
    </source>
</evidence>
<dbReference type="PANTHER" id="PTHR37937:SF1">
    <property type="entry name" value="CONJUGATIVE TRANSFER: DNA TRANSPORT"/>
    <property type="match status" value="1"/>
</dbReference>
<evidence type="ECO:0000256" key="6">
    <source>
        <dbReference type="ARBA" id="ARBA00023136"/>
    </source>
</evidence>
<keyword evidence="9" id="KW-1185">Reference proteome</keyword>
<dbReference type="PANTHER" id="PTHR37937">
    <property type="entry name" value="CONJUGATIVE TRANSFER: DNA TRANSPORT"/>
    <property type="match status" value="1"/>
</dbReference>
<comment type="subcellular location">
    <subcellularLocation>
        <location evidence="1">Cell membrane</location>
        <topology evidence="1">Multi-pass membrane protein</topology>
    </subcellularLocation>
</comment>
<evidence type="ECO:0000256" key="2">
    <source>
        <dbReference type="ARBA" id="ARBA00008806"/>
    </source>
</evidence>
<name>A0A7G5H2Q6_9BACT</name>
<evidence type="ECO:0000313" key="9">
    <source>
        <dbReference type="Proteomes" id="UP000515369"/>
    </source>
</evidence>
<sequence length="569" mass="64435">MSALIFLTCFAYLGWIFYISFKKTIPQWMHKFFYSQRHIDVSQDSNASSAVGFFQWALVFLACFALYYILGTMGLGFDYMQNHPAWLLTFIIICIGIIFLIGNNFKNHFAHYTDNVFQEEKKNEVRQAYGAKGWASPELLEKSLGGRGKGLHVGSHFTWNGQGHMMTVGGSRGGKGVNLILPALLSDDLKMPDAPSFVVLDPKGENLAVAGNYLKSAGYNVLAVNPFAIPEVAQFGNARFNPFDLFNGNDPDFDKYADMISFALVPQTSHANDYFDKSARNYMTLYIRHMMTQDVEAKNFRTLYKWLRLSGTERTDLLQQMSKNEAFDGDIKDEARAIAGQMLNDGGRTVESIYSTVRTATDVFKDTQLRDSVSASDVDLKTLAKEKTAVFVCLSPADLDRCQAWLRLFFGSIMRGLTKYYNPARKVVLLMDEFPTLGALKEFEIAAGFLAGYNVTLWPVMQDLTQLKNLYPNSWETFVNNAIVRHYLAVGDNFTADYLSKRMPKDLKFLGNNHDGSPREMQKYLLEPQEVMAWPNIILEVKGVDRPGSLKKIPYWEINQNASPNPFRN</sequence>
<dbReference type="CDD" id="cd01127">
    <property type="entry name" value="TrwB_TraG_TraD_VirD4"/>
    <property type="match status" value="1"/>
</dbReference>
<proteinExistence type="inferred from homology"/>
<keyword evidence="3" id="KW-1003">Cell membrane</keyword>
<keyword evidence="6 7" id="KW-0472">Membrane</keyword>
<accession>A0A7G5H2Q6</accession>
<protein>
    <submittedName>
        <fullName evidence="8">Type IV secretory system conjugative DNA transfer family protein</fullName>
    </submittedName>
</protein>
<dbReference type="GO" id="GO:0005886">
    <property type="term" value="C:plasma membrane"/>
    <property type="evidence" value="ECO:0007669"/>
    <property type="project" value="UniProtKB-SubCell"/>
</dbReference>
<dbReference type="RefSeq" id="WP_182462755.1">
    <property type="nucleotide sequence ID" value="NZ_CP059732.1"/>
</dbReference>
<keyword evidence="5 7" id="KW-1133">Transmembrane helix</keyword>
<dbReference type="KEGG" id="sfol:H3H32_11145"/>
<gene>
    <name evidence="8" type="ORF">H3H32_11145</name>
</gene>
<evidence type="ECO:0000256" key="3">
    <source>
        <dbReference type="ARBA" id="ARBA00022475"/>
    </source>
</evidence>
<feature type="transmembrane region" description="Helical" evidence="7">
    <location>
        <begin position="53"/>
        <end position="73"/>
    </location>
</feature>
<dbReference type="Proteomes" id="UP000515369">
    <property type="component" value="Chromosome"/>
</dbReference>
<dbReference type="InterPro" id="IPR027417">
    <property type="entry name" value="P-loop_NTPase"/>
</dbReference>
<feature type="transmembrane region" description="Helical" evidence="7">
    <location>
        <begin position="85"/>
        <end position="102"/>
    </location>
</feature>
<dbReference type="Pfam" id="PF02534">
    <property type="entry name" value="T4SS-DNA_transf"/>
    <property type="match status" value="1"/>
</dbReference>
<dbReference type="InterPro" id="IPR051539">
    <property type="entry name" value="T4SS-coupling_protein"/>
</dbReference>
<dbReference type="AlphaFoldDB" id="A0A7G5H2Q6"/>
<organism evidence="8 9">
    <name type="scientific">Spirosoma foliorum</name>
    <dbReference type="NCBI Taxonomy" id="2710596"/>
    <lineage>
        <taxon>Bacteria</taxon>
        <taxon>Pseudomonadati</taxon>
        <taxon>Bacteroidota</taxon>
        <taxon>Cytophagia</taxon>
        <taxon>Cytophagales</taxon>
        <taxon>Cytophagaceae</taxon>
        <taxon>Spirosoma</taxon>
    </lineage>
</organism>
<dbReference type="InterPro" id="IPR003688">
    <property type="entry name" value="TraG/VirD4"/>
</dbReference>